<reference evidence="2" key="1">
    <citation type="journal article" date="2020" name="mSystems">
        <title>Genome- and Community-Level Interaction Insights into Carbon Utilization and Element Cycling Functions of Hydrothermarchaeota in Hydrothermal Sediment.</title>
        <authorList>
            <person name="Zhou Z."/>
            <person name="Liu Y."/>
            <person name="Xu W."/>
            <person name="Pan J."/>
            <person name="Luo Z.H."/>
            <person name="Li M."/>
        </authorList>
    </citation>
    <scope>NUCLEOTIDE SEQUENCE [LARGE SCALE GENOMIC DNA]</scope>
    <source>
        <strain evidence="2">SpSt-488</strain>
    </source>
</reference>
<dbReference type="Pfam" id="PF13456">
    <property type="entry name" value="RVT_3"/>
    <property type="match status" value="1"/>
</dbReference>
<dbReference type="GO" id="GO:0003676">
    <property type="term" value="F:nucleic acid binding"/>
    <property type="evidence" value="ECO:0007669"/>
    <property type="project" value="InterPro"/>
</dbReference>
<dbReference type="PROSITE" id="PS50879">
    <property type="entry name" value="RNASE_H_1"/>
    <property type="match status" value="1"/>
</dbReference>
<organism evidence="2">
    <name type="scientific">candidate division WOR-3 bacterium</name>
    <dbReference type="NCBI Taxonomy" id="2052148"/>
    <lineage>
        <taxon>Bacteria</taxon>
        <taxon>Bacteria division WOR-3</taxon>
    </lineage>
</organism>
<accession>A0A7C4GGK9</accession>
<dbReference type="AlphaFoldDB" id="A0A7C4GGK9"/>
<gene>
    <name evidence="2" type="ORF">ENS41_03000</name>
</gene>
<dbReference type="PANTHER" id="PTHR48475">
    <property type="entry name" value="RIBONUCLEASE H"/>
    <property type="match status" value="1"/>
</dbReference>
<proteinExistence type="predicted"/>
<evidence type="ECO:0000259" key="1">
    <source>
        <dbReference type="PROSITE" id="PS50879"/>
    </source>
</evidence>
<dbReference type="EMBL" id="DSUT01000055">
    <property type="protein sequence ID" value="HGK27902.1"/>
    <property type="molecule type" value="Genomic_DNA"/>
</dbReference>
<name>A0A7C4GGK9_UNCW3</name>
<feature type="domain" description="RNase H type-1" evidence="1">
    <location>
        <begin position="60"/>
        <end position="192"/>
    </location>
</feature>
<dbReference type="SUPFAM" id="SSF53098">
    <property type="entry name" value="Ribonuclease H-like"/>
    <property type="match status" value="1"/>
</dbReference>
<dbReference type="PANTHER" id="PTHR48475:SF1">
    <property type="entry name" value="RNASE H TYPE-1 DOMAIN-CONTAINING PROTEIN"/>
    <property type="match status" value="1"/>
</dbReference>
<comment type="caution">
    <text evidence="2">The sequence shown here is derived from an EMBL/GenBank/DDBJ whole genome shotgun (WGS) entry which is preliminary data.</text>
</comment>
<dbReference type="GO" id="GO:0004523">
    <property type="term" value="F:RNA-DNA hybrid ribonuclease activity"/>
    <property type="evidence" value="ECO:0007669"/>
    <property type="project" value="InterPro"/>
</dbReference>
<protein>
    <submittedName>
        <fullName evidence="2">Ribonuclease HI family protein</fullName>
    </submittedName>
</protein>
<sequence>MVLPLRQSKVVAATAVSVRFRRSGCSKSSARTGCFSARRAAGFWYQTKIDRVQVTEPDSNLPGFVIQVDGSARFNPGPAGIGIRVVRPDGAVISEVSRAIGVRTNNQAEYEALLQGLQEAAKLPSGSNVVVETDSELMFRQITGEYRVKDPALRSLHSQAVELLVRTSNVKLRLVSRERNRATDKLAKMASGVLARKRNDGAA</sequence>
<dbReference type="Gene3D" id="3.30.420.10">
    <property type="entry name" value="Ribonuclease H-like superfamily/Ribonuclease H"/>
    <property type="match status" value="1"/>
</dbReference>
<dbReference type="CDD" id="cd09279">
    <property type="entry name" value="RNase_HI_like"/>
    <property type="match status" value="1"/>
</dbReference>
<dbReference type="InterPro" id="IPR002156">
    <property type="entry name" value="RNaseH_domain"/>
</dbReference>
<evidence type="ECO:0000313" key="2">
    <source>
        <dbReference type="EMBL" id="HGK27902.1"/>
    </source>
</evidence>
<dbReference type="InterPro" id="IPR012337">
    <property type="entry name" value="RNaseH-like_sf"/>
</dbReference>
<dbReference type="InterPro" id="IPR036397">
    <property type="entry name" value="RNaseH_sf"/>
</dbReference>